<keyword evidence="2" id="KW-1185">Reference proteome</keyword>
<dbReference type="RefSeq" id="WP_147372545.1">
    <property type="nucleotide sequence ID" value="NZ_QXDL01000024.1"/>
</dbReference>
<dbReference type="EMBL" id="QXDL01000024">
    <property type="protein sequence ID" value="RIH88763.1"/>
    <property type="molecule type" value="Genomic_DNA"/>
</dbReference>
<evidence type="ECO:0000313" key="1">
    <source>
        <dbReference type="EMBL" id="RIH88763.1"/>
    </source>
</evidence>
<reference evidence="1 2" key="1">
    <citation type="submission" date="2018-08" db="EMBL/GenBank/DDBJ databases">
        <title>Meiothermus terrae DSM 26712 genome sequencing project.</title>
        <authorList>
            <person name="Da Costa M.S."/>
            <person name="Albuquerque L."/>
            <person name="Raposo P."/>
            <person name="Froufe H.J.C."/>
            <person name="Barroso C.S."/>
            <person name="Egas C."/>
        </authorList>
    </citation>
    <scope>NUCLEOTIDE SEQUENCE [LARGE SCALE GENOMIC DNA]</scope>
    <source>
        <strain evidence="1 2">DSM 26712</strain>
    </source>
</reference>
<gene>
    <name evidence="1" type="ORF">Mterra_00899</name>
</gene>
<dbReference type="PROSITE" id="PS51257">
    <property type="entry name" value="PROKAR_LIPOPROTEIN"/>
    <property type="match status" value="1"/>
</dbReference>
<dbReference type="OrthoDB" id="34451at2"/>
<protein>
    <recommendedName>
        <fullName evidence="3">Lipoprotein</fullName>
    </recommendedName>
</protein>
<evidence type="ECO:0000313" key="2">
    <source>
        <dbReference type="Proteomes" id="UP000265715"/>
    </source>
</evidence>
<proteinExistence type="predicted"/>
<accession>A0A399EYC3</accession>
<sequence>MKRNWILGGAVVAILAGCGLVPPIPVSDPLQLNGKPVTLSLAEGALSSQSAMSGAVNASVGDVLKDVTIPFTPGSFKVCYDFTVEGTFSGPSGSVKLSNIELDLTVNDGTNGPASFQASASEVTMTSAGGKYTGSGKGLCGNASDVAKVIAVLKNAPEPNSVTGTFSLETDATLPPGTTLKITFENGQGEIKL</sequence>
<dbReference type="AlphaFoldDB" id="A0A399EYC3"/>
<comment type="caution">
    <text evidence="1">The sequence shown here is derived from an EMBL/GenBank/DDBJ whole genome shotgun (WGS) entry which is preliminary data.</text>
</comment>
<dbReference type="Proteomes" id="UP000265715">
    <property type="component" value="Unassembled WGS sequence"/>
</dbReference>
<name>A0A399EYC3_9DEIN</name>
<evidence type="ECO:0008006" key="3">
    <source>
        <dbReference type="Google" id="ProtNLM"/>
    </source>
</evidence>
<organism evidence="1 2">
    <name type="scientific">Calidithermus terrae</name>
    <dbReference type="NCBI Taxonomy" id="1408545"/>
    <lineage>
        <taxon>Bacteria</taxon>
        <taxon>Thermotogati</taxon>
        <taxon>Deinococcota</taxon>
        <taxon>Deinococci</taxon>
        <taxon>Thermales</taxon>
        <taxon>Thermaceae</taxon>
        <taxon>Calidithermus</taxon>
    </lineage>
</organism>